<evidence type="ECO:0000313" key="2">
    <source>
        <dbReference type="Proteomes" id="UP001595528"/>
    </source>
</evidence>
<dbReference type="Pfam" id="PF13692">
    <property type="entry name" value="Glyco_trans_1_4"/>
    <property type="match status" value="1"/>
</dbReference>
<dbReference type="SUPFAM" id="SSF53756">
    <property type="entry name" value="UDP-Glycosyltransferase/glycogen phosphorylase"/>
    <property type="match status" value="1"/>
</dbReference>
<reference evidence="2" key="1">
    <citation type="journal article" date="2019" name="Int. J. Syst. Evol. Microbiol.">
        <title>The Global Catalogue of Microorganisms (GCM) 10K type strain sequencing project: providing services to taxonomists for standard genome sequencing and annotation.</title>
        <authorList>
            <consortium name="The Broad Institute Genomics Platform"/>
            <consortium name="The Broad Institute Genome Sequencing Center for Infectious Disease"/>
            <person name="Wu L."/>
            <person name="Ma J."/>
        </authorList>
    </citation>
    <scope>NUCLEOTIDE SEQUENCE [LARGE SCALE GENOMIC DNA]</scope>
    <source>
        <strain evidence="2">KCTC 42964</strain>
    </source>
</reference>
<protein>
    <submittedName>
        <fullName evidence="1">Glycosyltransferase</fullName>
        <ecNumber evidence="1">2.4.-.-</ecNumber>
    </submittedName>
</protein>
<keyword evidence="1" id="KW-0808">Transferase</keyword>
<keyword evidence="1" id="KW-0328">Glycosyltransferase</keyword>
<proteinExistence type="predicted"/>
<dbReference type="Gene3D" id="3.40.50.2000">
    <property type="entry name" value="Glycogen Phosphorylase B"/>
    <property type="match status" value="2"/>
</dbReference>
<sequence>MRILQAMAGAERGGAEMYFEALAAAFERLGLQQRVVIRRNPERLARMRAEGLSPVQLPFGGPLEPFTRMALSVQLARFQPDIVVTWMSRASAKMPPTSAFHIGRLGGYYDLKYFAGCDLLVCNTVDLVDFCIDGGWSRRRVQYLPNFVSLRPAAPEDRARHGTPAEAPLLLAMGRLHENKAFDVLLHAMPQLPDAWLWLAGEGALADELAALATELEVADRVRFLGWRDDKEALLAAADMVVVPSRVEPFGNVILDAWAAERPLVAAAASGPAAHVTDGENGLLVPIDDADALAAAVRRLLAEPQLCRDLVAGGQASFTEGYTEAAVTGRWLDLFRAVLR</sequence>
<accession>A0ABV7KZH1</accession>
<keyword evidence="2" id="KW-1185">Reference proteome</keyword>
<gene>
    <name evidence="1" type="ORF">ACFOGJ_11255</name>
</gene>
<dbReference type="CDD" id="cd03811">
    <property type="entry name" value="GT4_GT28_WabH-like"/>
    <property type="match status" value="1"/>
</dbReference>
<name>A0ABV7KZH1_9PROT</name>
<dbReference type="Proteomes" id="UP001595528">
    <property type="component" value="Unassembled WGS sequence"/>
</dbReference>
<comment type="caution">
    <text evidence="1">The sequence shown here is derived from an EMBL/GenBank/DDBJ whole genome shotgun (WGS) entry which is preliminary data.</text>
</comment>
<evidence type="ECO:0000313" key="1">
    <source>
        <dbReference type="EMBL" id="MFC3227813.1"/>
    </source>
</evidence>
<dbReference type="EC" id="2.4.-.-" evidence="1"/>
<dbReference type="EMBL" id="JBHRTR010000025">
    <property type="protein sequence ID" value="MFC3227813.1"/>
    <property type="molecule type" value="Genomic_DNA"/>
</dbReference>
<dbReference type="PANTHER" id="PTHR12526">
    <property type="entry name" value="GLYCOSYLTRANSFERASE"/>
    <property type="match status" value="1"/>
</dbReference>
<dbReference type="RefSeq" id="WP_379900308.1">
    <property type="nucleotide sequence ID" value="NZ_JBHRTR010000025.1"/>
</dbReference>
<dbReference type="GO" id="GO:0016757">
    <property type="term" value="F:glycosyltransferase activity"/>
    <property type="evidence" value="ECO:0007669"/>
    <property type="project" value="UniProtKB-KW"/>
</dbReference>
<organism evidence="1 2">
    <name type="scientific">Marinibaculum pumilum</name>
    <dbReference type="NCBI Taxonomy" id="1766165"/>
    <lineage>
        <taxon>Bacteria</taxon>
        <taxon>Pseudomonadati</taxon>
        <taxon>Pseudomonadota</taxon>
        <taxon>Alphaproteobacteria</taxon>
        <taxon>Rhodospirillales</taxon>
        <taxon>Rhodospirillaceae</taxon>
        <taxon>Marinibaculum</taxon>
    </lineage>
</organism>